<reference evidence="5 6" key="1">
    <citation type="submission" date="2017-02" db="EMBL/GenBank/DDBJ databases">
        <title>Complete genome sequences of Mycobacterium kansasii strains isolated from rhesus macaques.</title>
        <authorList>
            <person name="Panda A."/>
            <person name="Nagaraj S."/>
            <person name="Zhao X."/>
            <person name="Tettelin H."/>
            <person name="Detolla L.J."/>
        </authorList>
    </citation>
    <scope>NUCLEOTIDE SEQUENCE [LARGE SCALE GENOMIC DNA]</scope>
    <source>
        <strain evidence="5 6">11-3813</strain>
    </source>
</reference>
<organism evidence="5 6">
    <name type="scientific">Mycobacterium kansasii</name>
    <dbReference type="NCBI Taxonomy" id="1768"/>
    <lineage>
        <taxon>Bacteria</taxon>
        <taxon>Bacillati</taxon>
        <taxon>Actinomycetota</taxon>
        <taxon>Actinomycetes</taxon>
        <taxon>Mycobacteriales</taxon>
        <taxon>Mycobacteriaceae</taxon>
        <taxon>Mycobacterium</taxon>
    </lineage>
</organism>
<dbReference type="InterPro" id="IPR052155">
    <property type="entry name" value="Biofilm_reg_signaling"/>
</dbReference>
<feature type="transmembrane region" description="Helical" evidence="2">
    <location>
        <begin position="228"/>
        <end position="248"/>
    </location>
</feature>
<dbReference type="SMART" id="SM00267">
    <property type="entry name" value="GGDEF"/>
    <property type="match status" value="2"/>
</dbReference>
<keyword evidence="2" id="KW-0472">Membrane</keyword>
<feature type="transmembrane region" description="Helical" evidence="2">
    <location>
        <begin position="604"/>
        <end position="628"/>
    </location>
</feature>
<feature type="transmembrane region" description="Helical" evidence="2">
    <location>
        <begin position="793"/>
        <end position="812"/>
    </location>
</feature>
<dbReference type="SMART" id="SM00052">
    <property type="entry name" value="EAL"/>
    <property type="match status" value="1"/>
</dbReference>
<dbReference type="InterPro" id="IPR035919">
    <property type="entry name" value="EAL_sf"/>
</dbReference>
<feature type="transmembrane region" description="Helical" evidence="2">
    <location>
        <begin position="326"/>
        <end position="346"/>
    </location>
</feature>
<feature type="transmembrane region" description="Helical" evidence="2">
    <location>
        <begin position="699"/>
        <end position="720"/>
    </location>
</feature>
<protein>
    <submittedName>
        <fullName evidence="5">Diguanylate cyclase domain protein</fullName>
    </submittedName>
</protein>
<feature type="transmembrane region" description="Helical" evidence="2">
    <location>
        <begin position="824"/>
        <end position="843"/>
    </location>
</feature>
<dbReference type="InterPro" id="IPR043128">
    <property type="entry name" value="Rev_trsase/Diguanyl_cyclase"/>
</dbReference>
<feature type="domain" description="GGDEF" evidence="4">
    <location>
        <begin position="947"/>
        <end position="1079"/>
    </location>
</feature>
<dbReference type="InterPro" id="IPR001633">
    <property type="entry name" value="EAL_dom"/>
</dbReference>
<feature type="transmembrane region" description="Helical" evidence="2">
    <location>
        <begin position="133"/>
        <end position="152"/>
    </location>
</feature>
<dbReference type="SUPFAM" id="SSF55073">
    <property type="entry name" value="Nucleotide cyclase"/>
    <property type="match status" value="2"/>
</dbReference>
<evidence type="ECO:0000313" key="5">
    <source>
        <dbReference type="EMBL" id="OOK78930.1"/>
    </source>
</evidence>
<feature type="transmembrane region" description="Helical" evidence="2">
    <location>
        <begin position="35"/>
        <end position="58"/>
    </location>
</feature>
<evidence type="ECO:0000313" key="6">
    <source>
        <dbReference type="Proteomes" id="UP000189229"/>
    </source>
</evidence>
<evidence type="ECO:0000259" key="3">
    <source>
        <dbReference type="PROSITE" id="PS50883"/>
    </source>
</evidence>
<dbReference type="Proteomes" id="UP000189229">
    <property type="component" value="Unassembled WGS sequence"/>
</dbReference>
<feature type="domain" description="GGDEF" evidence="4">
    <location>
        <begin position="392"/>
        <end position="524"/>
    </location>
</feature>
<feature type="transmembrane region" description="Helical" evidence="2">
    <location>
        <begin position="195"/>
        <end position="216"/>
    </location>
</feature>
<sequence length="1345" mass="142454">MKLPVVTGNGVRSDWSGYETRHAQSGGRFGLPARAGWLVGGGYAIAVALTAAVSIGGWPGAYPARPANQLVPVLSLLFTAGCAGNATRCAAAGRRRWGWLALTTALAGWAIGEVICALFEACPPLDHAAHPTAAETALLWYPVGATASLLLLSESVRRVPWRLILDGVIVATSLFVATWVFILNTVVRDASSSRAVIFTHVLADVVVMTAAILVLSRTLSGGRPSLSLLAAGITVIGGADIVIVFQTGIGSYHTGELVDLPRVAGLGLVALAALASLRESSTAVSDEASETGAEVTSRIRLWLPYLPLVLAAAIGLGHLMDQVRRWPFLFAALGILVAAALARQLVVLVENQALLAEVAQEAFRDSLTGLANRTRFLNRLERAIAARDQRPTPIAVLCLDLDNFKQVNDALGHPAGDELLVRVAGLLTASLDETATIARLGGDEFAVLIEGSVEETQAAAHRVLDAFDAAIVIDGVPVTVRPSIGYTVATAGSSCTVDELLRHADLAMYAAKREGGERIRSFVPDAPFPDAHARHPNAPVSTIRATPEATPSAAPGNASARGAGADTCRPSEPAQDKTAPLLRRLAGNAAATPAQRDRPPRRRVWWPPVGVRIALALLTIGVAVYTALTVHGGHRVFAESWYPALTLLAAAVIAARAYHVAAGRVAWSLIAAGQACLASGDIVYWLWVPDGQSPSLADPLYLAFYPFGYAGLLLLMRARLKRVPVGVRLDSLICGLAGAAVAAALTAGPIHAAAARAPATVLVGLVYPWGDLVLLALAAGMLPILGLRNEFRWILLVAGFTLFAAADTLYLFETAAGSYRMGTWFDALWPASSLLVAMASWAPWSSAGPAPKRGLGSYAAPVACTVVALGVIVLGPHSRIAGALAALSLIAVAARFSVAFRDVSALAETHQHAMTDELTALPNRRSLATALTALSVNAPDLAPRAPARRALLLLHLSEFDEITGSIGRHMTEELLCRIANRLSQYVRPEDLLARTGDNEFAILLGEGADLIAARAQAGRLLDAFGEPFRLDPVTVQVDARIAIALYPDHCDHPQELLNRAETAIPHAKGAKSKVVAYDPAFELYRDSDPALVDDLRAALLNGNELTCHYQPKVNADDGSVHSVEALLRWQHPSRGMLLPEEFLPAAERAGLMRRVANRTLDLALAQLRSWRDQGMNLTVAVNLSTTNLLDLDLEGTIEGLLKAHGVPADALIVEITESTLADSVRSRNTVAALQHLGVRISLDDYGTGWSSLARLQDVSVDELKLDRVFVARLALDPRSVAIVRSTVALAHSLGADLVAEGVEDEVTLSALRRYGCTITQGFVHSPPLPADEVVQWINSHVPDPA</sequence>
<feature type="transmembrane region" description="Helical" evidence="2">
    <location>
        <begin position="299"/>
        <end position="320"/>
    </location>
</feature>
<feature type="transmembrane region" description="Helical" evidence="2">
    <location>
        <begin position="732"/>
        <end position="754"/>
    </location>
</feature>
<dbReference type="PROSITE" id="PS50887">
    <property type="entry name" value="GGDEF"/>
    <property type="match status" value="2"/>
</dbReference>
<accession>A0A1V3XIJ9</accession>
<dbReference type="EMBL" id="MVBM01000002">
    <property type="protein sequence ID" value="OOK78930.1"/>
    <property type="molecule type" value="Genomic_DNA"/>
</dbReference>
<feature type="transmembrane region" description="Helical" evidence="2">
    <location>
        <begin position="665"/>
        <end position="687"/>
    </location>
</feature>
<dbReference type="CDD" id="cd01949">
    <property type="entry name" value="GGDEF"/>
    <property type="match status" value="2"/>
</dbReference>
<feature type="transmembrane region" description="Helical" evidence="2">
    <location>
        <begin position="260"/>
        <end position="278"/>
    </location>
</feature>
<evidence type="ECO:0000256" key="2">
    <source>
        <dbReference type="SAM" id="Phobius"/>
    </source>
</evidence>
<dbReference type="NCBIfam" id="TIGR00254">
    <property type="entry name" value="GGDEF"/>
    <property type="match status" value="2"/>
</dbReference>
<evidence type="ECO:0000259" key="4">
    <source>
        <dbReference type="PROSITE" id="PS50887"/>
    </source>
</evidence>
<dbReference type="Pfam" id="PF00563">
    <property type="entry name" value="EAL"/>
    <property type="match status" value="1"/>
</dbReference>
<keyword evidence="2" id="KW-0812">Transmembrane</keyword>
<dbReference type="SUPFAM" id="SSF141868">
    <property type="entry name" value="EAL domain-like"/>
    <property type="match status" value="1"/>
</dbReference>
<dbReference type="PROSITE" id="PS50883">
    <property type="entry name" value="EAL"/>
    <property type="match status" value="1"/>
</dbReference>
<gene>
    <name evidence="5" type="ORF">BZL30_2227</name>
</gene>
<feature type="transmembrane region" description="Helical" evidence="2">
    <location>
        <begin position="164"/>
        <end position="183"/>
    </location>
</feature>
<dbReference type="Pfam" id="PF00990">
    <property type="entry name" value="GGDEF"/>
    <property type="match status" value="2"/>
</dbReference>
<feature type="region of interest" description="Disordered" evidence="1">
    <location>
        <begin position="523"/>
        <end position="578"/>
    </location>
</feature>
<feature type="transmembrane region" description="Helical" evidence="2">
    <location>
        <begin position="99"/>
        <end position="121"/>
    </location>
</feature>
<dbReference type="CDD" id="cd01948">
    <property type="entry name" value="EAL"/>
    <property type="match status" value="1"/>
</dbReference>
<keyword evidence="2" id="KW-1133">Transmembrane helix</keyword>
<feature type="transmembrane region" description="Helical" evidence="2">
    <location>
        <begin position="766"/>
        <end position="786"/>
    </location>
</feature>
<name>A0A1V3XIJ9_MYCKA</name>
<feature type="domain" description="EAL" evidence="3">
    <location>
        <begin position="1088"/>
        <end position="1341"/>
    </location>
</feature>
<dbReference type="Gene3D" id="3.30.70.270">
    <property type="match status" value="2"/>
</dbReference>
<dbReference type="InterPro" id="IPR000160">
    <property type="entry name" value="GGDEF_dom"/>
</dbReference>
<dbReference type="InterPro" id="IPR029787">
    <property type="entry name" value="Nucleotide_cyclase"/>
</dbReference>
<comment type="caution">
    <text evidence="5">The sequence shown here is derived from an EMBL/GenBank/DDBJ whole genome shotgun (WGS) entry which is preliminary data.</text>
</comment>
<dbReference type="Gene3D" id="3.20.20.450">
    <property type="entry name" value="EAL domain"/>
    <property type="match status" value="1"/>
</dbReference>
<evidence type="ECO:0000256" key="1">
    <source>
        <dbReference type="SAM" id="MobiDB-lite"/>
    </source>
</evidence>
<dbReference type="PANTHER" id="PTHR44757">
    <property type="entry name" value="DIGUANYLATE CYCLASE DGCP"/>
    <property type="match status" value="1"/>
</dbReference>
<dbReference type="PANTHER" id="PTHR44757:SF2">
    <property type="entry name" value="BIOFILM ARCHITECTURE MAINTENANCE PROTEIN MBAA"/>
    <property type="match status" value="1"/>
</dbReference>
<proteinExistence type="predicted"/>
<feature type="transmembrane region" description="Helical" evidence="2">
    <location>
        <begin position="640"/>
        <end position="658"/>
    </location>
</feature>
<feature type="transmembrane region" description="Helical" evidence="2">
    <location>
        <begin position="70"/>
        <end position="87"/>
    </location>
</feature>
<feature type="transmembrane region" description="Helical" evidence="2">
    <location>
        <begin position="855"/>
        <end position="874"/>
    </location>
</feature>